<evidence type="ECO:0000313" key="7">
    <source>
        <dbReference type="Ensembl" id="ENSEBUP00000007647.1"/>
    </source>
</evidence>
<dbReference type="Ensembl" id="ENSEBUT00000008134.1">
    <property type="protein sequence ID" value="ENSEBUP00000007647.1"/>
    <property type="gene ID" value="ENSEBUG00000004995.1"/>
</dbReference>
<dbReference type="Proteomes" id="UP000694388">
    <property type="component" value="Unplaced"/>
</dbReference>
<dbReference type="AlphaFoldDB" id="A0A8C4NJB0"/>
<dbReference type="GO" id="GO:0003779">
    <property type="term" value="F:actin binding"/>
    <property type="evidence" value="ECO:0007669"/>
    <property type="project" value="UniProtKB-KW"/>
</dbReference>
<keyword evidence="8" id="KW-1185">Reference proteome</keyword>
<feature type="compositionally biased region" description="Basic and acidic residues" evidence="6">
    <location>
        <begin position="333"/>
        <end position="342"/>
    </location>
</feature>
<dbReference type="GO" id="GO:0006936">
    <property type="term" value="P:muscle contraction"/>
    <property type="evidence" value="ECO:0007669"/>
    <property type="project" value="TreeGrafter"/>
</dbReference>
<keyword evidence="3" id="KW-0963">Cytoplasm</keyword>
<dbReference type="PANTHER" id="PTHR10901">
    <property type="entry name" value="TROPOMODULIN"/>
    <property type="match status" value="1"/>
</dbReference>
<dbReference type="Gene3D" id="3.80.10.10">
    <property type="entry name" value="Ribonuclease Inhibitor"/>
    <property type="match status" value="1"/>
</dbReference>
<feature type="region of interest" description="Disordered" evidence="6">
    <location>
        <begin position="323"/>
        <end position="355"/>
    </location>
</feature>
<comment type="subcellular location">
    <subcellularLocation>
        <location evidence="1">Cytoplasm</location>
        <location evidence="1">Cytoskeleton</location>
    </subcellularLocation>
</comment>
<evidence type="ECO:0000256" key="4">
    <source>
        <dbReference type="ARBA" id="ARBA00023203"/>
    </source>
</evidence>
<evidence type="ECO:0000256" key="2">
    <source>
        <dbReference type="ARBA" id="ARBA00009345"/>
    </source>
</evidence>
<dbReference type="GO" id="GO:0005865">
    <property type="term" value="C:striated muscle thin filament"/>
    <property type="evidence" value="ECO:0007669"/>
    <property type="project" value="TreeGrafter"/>
</dbReference>
<organism evidence="7 8">
    <name type="scientific">Eptatretus burgeri</name>
    <name type="common">Inshore hagfish</name>
    <dbReference type="NCBI Taxonomy" id="7764"/>
    <lineage>
        <taxon>Eukaryota</taxon>
        <taxon>Metazoa</taxon>
        <taxon>Chordata</taxon>
        <taxon>Craniata</taxon>
        <taxon>Vertebrata</taxon>
        <taxon>Cyclostomata</taxon>
        <taxon>Myxini</taxon>
        <taxon>Myxiniformes</taxon>
        <taxon>Myxinidae</taxon>
        <taxon>Eptatretinae</taxon>
        <taxon>Eptatretus</taxon>
    </lineage>
</organism>
<comment type="similarity">
    <text evidence="2">Belongs to the tropomodulin family.</text>
</comment>
<dbReference type="SUPFAM" id="SSF52047">
    <property type="entry name" value="RNI-like"/>
    <property type="match status" value="1"/>
</dbReference>
<sequence>MAFVGRSGSGEDLSAEDVLNHLTDEDLKKLEEELQDLDPDHSLLPAGFRQKDQTKKFPTGPFSRDQLLEFLEQQALAHKDREDLVPFTREKRGKPFVEKAKPVLVEEKFSLDPELEDALTDASDTELCDIAAILGMHTLMSNPQFYEAQKGGSREGFSGVVKAEKYPPVMDEPPNPTNVEETLKRIRDDDPRLREVNLNNIKNIPIATLKDFAEAMKHNTHVETFMLVATRSNDPVALAFADMLRVNKTLTSLNVETNFLTNKGILAFIDALRENTTLMELKIDNQRQQLGNVVEMELAALLEENTNMLKLGYHFEQQGPRTRAANAITKNNDLVRQKRQQKENGPSSPHRYGIQ</sequence>
<dbReference type="OMA" id="QKPMQTF"/>
<feature type="region of interest" description="Disordered" evidence="6">
    <location>
        <begin position="39"/>
        <end position="60"/>
    </location>
</feature>
<keyword evidence="5" id="KW-0206">Cytoskeleton</keyword>
<reference evidence="7" key="1">
    <citation type="submission" date="2025-08" db="UniProtKB">
        <authorList>
            <consortium name="Ensembl"/>
        </authorList>
    </citation>
    <scope>IDENTIFICATION</scope>
</reference>
<accession>A0A8C4NJB0</accession>
<evidence type="ECO:0000256" key="1">
    <source>
        <dbReference type="ARBA" id="ARBA00004245"/>
    </source>
</evidence>
<evidence type="ECO:0000256" key="3">
    <source>
        <dbReference type="ARBA" id="ARBA00022490"/>
    </source>
</evidence>
<dbReference type="GO" id="GO:0051694">
    <property type="term" value="P:pointed-end actin filament capping"/>
    <property type="evidence" value="ECO:0007669"/>
    <property type="project" value="InterPro"/>
</dbReference>
<evidence type="ECO:0000313" key="8">
    <source>
        <dbReference type="Proteomes" id="UP000694388"/>
    </source>
</evidence>
<evidence type="ECO:0000256" key="5">
    <source>
        <dbReference type="ARBA" id="ARBA00023212"/>
    </source>
</evidence>
<reference evidence="7" key="2">
    <citation type="submission" date="2025-09" db="UniProtKB">
        <authorList>
            <consortium name="Ensembl"/>
        </authorList>
    </citation>
    <scope>IDENTIFICATION</scope>
</reference>
<dbReference type="PANTHER" id="PTHR10901:SF15">
    <property type="entry name" value="TROPOMODULIN-2"/>
    <property type="match status" value="1"/>
</dbReference>
<dbReference type="GO" id="GO:0030239">
    <property type="term" value="P:myofibril assembly"/>
    <property type="evidence" value="ECO:0007669"/>
    <property type="project" value="TreeGrafter"/>
</dbReference>
<dbReference type="GO" id="GO:0005523">
    <property type="term" value="F:tropomyosin binding"/>
    <property type="evidence" value="ECO:0007669"/>
    <property type="project" value="InterPro"/>
</dbReference>
<dbReference type="GeneTree" id="ENSGT00940000158280"/>
<name>A0A8C4NJB0_EPTBU</name>
<evidence type="ECO:0000256" key="6">
    <source>
        <dbReference type="SAM" id="MobiDB-lite"/>
    </source>
</evidence>
<proteinExistence type="inferred from homology"/>
<dbReference type="InterPro" id="IPR004934">
    <property type="entry name" value="TMOD"/>
</dbReference>
<dbReference type="Pfam" id="PF03250">
    <property type="entry name" value="Tropomodulin"/>
    <property type="match status" value="1"/>
</dbReference>
<protein>
    <submittedName>
        <fullName evidence="7">Tropomodulin 2</fullName>
    </submittedName>
</protein>
<dbReference type="InterPro" id="IPR032675">
    <property type="entry name" value="LRR_dom_sf"/>
</dbReference>
<dbReference type="FunFam" id="3.80.10.10:FF:000006">
    <property type="entry name" value="Tropomodulin 2"/>
    <property type="match status" value="1"/>
</dbReference>
<dbReference type="GO" id="GO:0007015">
    <property type="term" value="P:actin filament organization"/>
    <property type="evidence" value="ECO:0007669"/>
    <property type="project" value="TreeGrafter"/>
</dbReference>
<keyword evidence="4" id="KW-0009">Actin-binding</keyword>